<feature type="transmembrane region" description="Helical" evidence="5">
    <location>
        <begin position="25"/>
        <end position="58"/>
    </location>
</feature>
<dbReference type="PANTHER" id="PTHR33514">
    <property type="entry name" value="PROTEIN ABCI12, CHLOROPLASTIC"/>
    <property type="match status" value="1"/>
</dbReference>
<dbReference type="STRING" id="1630135.DAD186_20380"/>
<dbReference type="PATRIC" id="fig|1630135.4.peg.2038"/>
<feature type="transmembrane region" description="Helical" evidence="5">
    <location>
        <begin position="248"/>
        <end position="267"/>
    </location>
</feature>
<dbReference type="EMBL" id="CP012117">
    <property type="protein sequence ID" value="ANP28588.1"/>
    <property type="molecule type" value="Genomic_DNA"/>
</dbReference>
<evidence type="ECO:0000256" key="5">
    <source>
        <dbReference type="SAM" id="Phobius"/>
    </source>
</evidence>
<feature type="transmembrane region" description="Helical" evidence="5">
    <location>
        <begin position="115"/>
        <end position="137"/>
    </location>
</feature>
<evidence type="ECO:0000256" key="2">
    <source>
        <dbReference type="ARBA" id="ARBA00022692"/>
    </source>
</evidence>
<proteinExistence type="predicted"/>
<reference evidence="6 7" key="1">
    <citation type="submission" date="2015-06" db="EMBL/GenBank/DDBJ databases">
        <title>Investigation of pathophysiology for high-risk pregnancy and development of treatment modality based on it.</title>
        <authorList>
            <person name="Kim B.-C."/>
            <person name="Lim S."/>
        </authorList>
    </citation>
    <scope>NUCLEOTIDE SEQUENCE [LARGE SCALE GENOMIC DNA]</scope>
    <source>
        <strain evidence="6 7">AD1-86</strain>
    </source>
</reference>
<dbReference type="RefSeq" id="WP_065248549.1">
    <property type="nucleotide sequence ID" value="NZ_CP012117.1"/>
</dbReference>
<sequence length="277" mass="30701">MPAKSVLGYVDRPGLLHRVSGLSKLMLAVASVVGALVGFDARYLAAMLVLNVVLWVLSRVKLRDLAVVLVIIAGLMLLNNVFIFLFAPGYGTELYGTRTVLVNGPWHWDITSEQLFYQLVVTLKYFAVLPPVLLFIATTRPPEFAQSLSRIGVPYKIAYSVSIALRYIPDIQRDFVTISKAHQARGLETSSKAGIATRARNIVGVIIPLLLGAFDRIEEVASAMELRGFGRGKRRTWYGKKLLTWRDWLIMALSFAVLAVPIVLAIVNGGRFWNPFA</sequence>
<comment type="subcellular location">
    <subcellularLocation>
        <location evidence="1">Membrane</location>
        <topology evidence="1">Multi-pass membrane protein</topology>
    </subcellularLocation>
</comment>
<evidence type="ECO:0000313" key="7">
    <source>
        <dbReference type="Proteomes" id="UP000092596"/>
    </source>
</evidence>
<evidence type="ECO:0000256" key="4">
    <source>
        <dbReference type="ARBA" id="ARBA00023136"/>
    </source>
</evidence>
<keyword evidence="3 5" id="KW-1133">Transmembrane helix</keyword>
<keyword evidence="2 5" id="KW-0812">Transmembrane</keyword>
<dbReference type="AlphaFoldDB" id="A0A1B0ZL21"/>
<evidence type="ECO:0000256" key="1">
    <source>
        <dbReference type="ARBA" id="ARBA00004141"/>
    </source>
</evidence>
<organism evidence="6 7">
    <name type="scientific">Dermabacter vaginalis</name>
    <dbReference type="NCBI Taxonomy" id="1630135"/>
    <lineage>
        <taxon>Bacteria</taxon>
        <taxon>Bacillati</taxon>
        <taxon>Actinomycetota</taxon>
        <taxon>Actinomycetes</taxon>
        <taxon>Micrococcales</taxon>
        <taxon>Dermabacteraceae</taxon>
        <taxon>Dermabacter</taxon>
    </lineage>
</organism>
<dbReference type="Pfam" id="PF02361">
    <property type="entry name" value="CbiQ"/>
    <property type="match status" value="1"/>
</dbReference>
<evidence type="ECO:0000313" key="6">
    <source>
        <dbReference type="EMBL" id="ANP28588.1"/>
    </source>
</evidence>
<dbReference type="CDD" id="cd16914">
    <property type="entry name" value="EcfT"/>
    <property type="match status" value="1"/>
</dbReference>
<dbReference type="PANTHER" id="PTHR33514:SF1">
    <property type="entry name" value="ABC TRANSPORTER PERMEASE"/>
    <property type="match status" value="1"/>
</dbReference>
<feature type="transmembrane region" description="Helical" evidence="5">
    <location>
        <begin position="65"/>
        <end position="87"/>
    </location>
</feature>
<dbReference type="KEGG" id="dva:DAD186_20380"/>
<protein>
    <recommendedName>
        <fullName evidence="8">Energy-coupling factor transporter transmembrane protein EcfT</fullName>
    </recommendedName>
</protein>
<dbReference type="GO" id="GO:0005886">
    <property type="term" value="C:plasma membrane"/>
    <property type="evidence" value="ECO:0007669"/>
    <property type="project" value="UniProtKB-ARBA"/>
</dbReference>
<accession>A0A1B0ZL21</accession>
<name>A0A1B0ZL21_9MICO</name>
<dbReference type="InterPro" id="IPR003339">
    <property type="entry name" value="ABC/ECF_trnsptr_transmembrane"/>
</dbReference>
<dbReference type="Proteomes" id="UP000092596">
    <property type="component" value="Chromosome"/>
</dbReference>
<gene>
    <name evidence="6" type="ORF">DAD186_20380</name>
</gene>
<keyword evidence="4 5" id="KW-0472">Membrane</keyword>
<evidence type="ECO:0000256" key="3">
    <source>
        <dbReference type="ARBA" id="ARBA00022989"/>
    </source>
</evidence>
<evidence type="ECO:0008006" key="8">
    <source>
        <dbReference type="Google" id="ProtNLM"/>
    </source>
</evidence>